<comment type="similarity">
    <text evidence="2 4">Belongs to the cytochrome P450 family.</text>
</comment>
<dbReference type="Gene3D" id="1.10.630.10">
    <property type="entry name" value="Cytochrome P450"/>
    <property type="match status" value="1"/>
</dbReference>
<dbReference type="GO" id="GO:0020037">
    <property type="term" value="F:heme binding"/>
    <property type="evidence" value="ECO:0007669"/>
    <property type="project" value="InterPro"/>
</dbReference>
<dbReference type="PANTHER" id="PTHR24305:SF166">
    <property type="entry name" value="CYTOCHROME P450 12A4, MITOCHONDRIAL-RELATED"/>
    <property type="match status" value="1"/>
</dbReference>
<dbReference type="InterPro" id="IPR036396">
    <property type="entry name" value="Cyt_P450_sf"/>
</dbReference>
<dbReference type="InterPro" id="IPR050121">
    <property type="entry name" value="Cytochrome_P450_monoxygenase"/>
</dbReference>
<dbReference type="CDD" id="cd11053">
    <property type="entry name" value="CYP110-like"/>
    <property type="match status" value="1"/>
</dbReference>
<gene>
    <name evidence="6" type="ORF">CAP_3945</name>
</gene>
<evidence type="ECO:0000256" key="4">
    <source>
        <dbReference type="RuleBase" id="RU000461"/>
    </source>
</evidence>
<keyword evidence="7" id="KW-1185">Reference proteome</keyword>
<dbReference type="STRING" id="1192034.CAP_3945"/>
<sequence>MALPPGPRAPAPLTVYNWLSRPFPFLSECRARFGSAFTIRLPALPPLAIFADPDDVKLVFTDDTDSMVAGRFNLSLSAFLGDRSVLMLDGREHLRQRRLLLPPFHGERMHTYGQVMIDAAHGAIDTFPSGKPFALHGFMQEITLHVILRAIFGIEEGPRLSALGKTVAELLEIVSWPPLLIPLMQRDLGPRSPWGRFLRARNEAYGMLHDEIRSRRARGDSSDASLRGQDILSLLLQARDENGNPMTDDELRDELVTLLVAGHETTATALAWAIHWILTTPGVEARLRRELAGGDLSPARIAKLELLDAVVREALRLYPVIPIVGRILDKPAHVGGFDLPAGVAVVCSIYLAHRRPEAYPEPERFNPDRFLGKKLSPYEFFPFGGGIRRCIGMAFALQEMKMVLATVLSRTTLRPADDGPVRPVRRSITLTPSGGCRVIMTRRAPRPSLTSSTSPTQTAAAPSETSSPAATAPAVTA</sequence>
<evidence type="ECO:0000256" key="3">
    <source>
        <dbReference type="PIRSR" id="PIRSR602401-1"/>
    </source>
</evidence>
<feature type="binding site" description="axial binding residue" evidence="3">
    <location>
        <position position="390"/>
    </location>
    <ligand>
        <name>heme</name>
        <dbReference type="ChEBI" id="CHEBI:30413"/>
    </ligand>
    <ligandPart>
        <name>Fe</name>
        <dbReference type="ChEBI" id="CHEBI:18248"/>
    </ligandPart>
</feature>
<keyword evidence="3 4" id="KW-0349">Heme</keyword>
<dbReference type="PANTHER" id="PTHR24305">
    <property type="entry name" value="CYTOCHROME P450"/>
    <property type="match status" value="1"/>
</dbReference>
<dbReference type="GO" id="GO:0005506">
    <property type="term" value="F:iron ion binding"/>
    <property type="evidence" value="ECO:0007669"/>
    <property type="project" value="InterPro"/>
</dbReference>
<dbReference type="PROSITE" id="PS00086">
    <property type="entry name" value="CYTOCHROME_P450"/>
    <property type="match status" value="1"/>
</dbReference>
<keyword evidence="3 4" id="KW-0479">Metal-binding</keyword>
<evidence type="ECO:0000256" key="1">
    <source>
        <dbReference type="ARBA" id="ARBA00001971"/>
    </source>
</evidence>
<feature type="region of interest" description="Disordered" evidence="5">
    <location>
        <begin position="442"/>
        <end position="477"/>
    </location>
</feature>
<dbReference type="EMBL" id="ASRX01000003">
    <property type="protein sequence ID" value="EYF08416.1"/>
    <property type="molecule type" value="Genomic_DNA"/>
</dbReference>
<evidence type="ECO:0000313" key="6">
    <source>
        <dbReference type="EMBL" id="EYF08416.1"/>
    </source>
</evidence>
<evidence type="ECO:0000256" key="2">
    <source>
        <dbReference type="ARBA" id="ARBA00010617"/>
    </source>
</evidence>
<dbReference type="eggNOG" id="COG2124">
    <property type="taxonomic scope" value="Bacteria"/>
</dbReference>
<feature type="compositionally biased region" description="Low complexity" evidence="5">
    <location>
        <begin position="446"/>
        <end position="477"/>
    </location>
</feature>
<dbReference type="Pfam" id="PF00067">
    <property type="entry name" value="p450"/>
    <property type="match status" value="1"/>
</dbReference>
<dbReference type="GO" id="GO:0016705">
    <property type="term" value="F:oxidoreductase activity, acting on paired donors, with incorporation or reduction of molecular oxygen"/>
    <property type="evidence" value="ECO:0007669"/>
    <property type="project" value="InterPro"/>
</dbReference>
<organism evidence="6 7">
    <name type="scientific">Chondromyces apiculatus DSM 436</name>
    <dbReference type="NCBI Taxonomy" id="1192034"/>
    <lineage>
        <taxon>Bacteria</taxon>
        <taxon>Pseudomonadati</taxon>
        <taxon>Myxococcota</taxon>
        <taxon>Polyangia</taxon>
        <taxon>Polyangiales</taxon>
        <taxon>Polyangiaceae</taxon>
        <taxon>Chondromyces</taxon>
    </lineage>
</organism>
<dbReference type="OrthoDB" id="9764248at2"/>
<protein>
    <submittedName>
        <fullName evidence="6">Cytochrome P450</fullName>
    </submittedName>
</protein>
<keyword evidence="4" id="KW-0503">Monooxygenase</keyword>
<keyword evidence="4" id="KW-0560">Oxidoreductase</keyword>
<dbReference type="PRINTS" id="PR00385">
    <property type="entry name" value="P450"/>
</dbReference>
<keyword evidence="3 4" id="KW-0408">Iron</keyword>
<dbReference type="RefSeq" id="WP_052373960.1">
    <property type="nucleotide sequence ID" value="NZ_ASRX01000003.1"/>
</dbReference>
<dbReference type="InterPro" id="IPR002401">
    <property type="entry name" value="Cyt_P450_E_grp-I"/>
</dbReference>
<dbReference type="InterPro" id="IPR001128">
    <property type="entry name" value="Cyt_P450"/>
</dbReference>
<dbReference type="InterPro" id="IPR017972">
    <property type="entry name" value="Cyt_P450_CS"/>
</dbReference>
<dbReference type="SUPFAM" id="SSF48264">
    <property type="entry name" value="Cytochrome P450"/>
    <property type="match status" value="1"/>
</dbReference>
<comment type="cofactor">
    <cofactor evidence="1 3">
        <name>heme</name>
        <dbReference type="ChEBI" id="CHEBI:30413"/>
    </cofactor>
</comment>
<accession>A0A017TIF7</accession>
<dbReference type="PRINTS" id="PR00463">
    <property type="entry name" value="EP450I"/>
</dbReference>
<dbReference type="AlphaFoldDB" id="A0A017TIF7"/>
<evidence type="ECO:0000256" key="5">
    <source>
        <dbReference type="SAM" id="MobiDB-lite"/>
    </source>
</evidence>
<proteinExistence type="inferred from homology"/>
<evidence type="ECO:0000313" key="7">
    <source>
        <dbReference type="Proteomes" id="UP000019678"/>
    </source>
</evidence>
<reference evidence="6 7" key="1">
    <citation type="submission" date="2013-05" db="EMBL/GenBank/DDBJ databases">
        <title>Genome assembly of Chondromyces apiculatus DSM 436.</title>
        <authorList>
            <person name="Sharma G."/>
            <person name="Khatri I."/>
            <person name="Kaur C."/>
            <person name="Mayilraj S."/>
            <person name="Subramanian S."/>
        </authorList>
    </citation>
    <scope>NUCLEOTIDE SEQUENCE [LARGE SCALE GENOMIC DNA]</scope>
    <source>
        <strain evidence="6 7">DSM 436</strain>
    </source>
</reference>
<name>A0A017TIF7_9BACT</name>
<dbReference type="GO" id="GO:0004497">
    <property type="term" value="F:monooxygenase activity"/>
    <property type="evidence" value="ECO:0007669"/>
    <property type="project" value="UniProtKB-KW"/>
</dbReference>
<comment type="caution">
    <text evidence="6">The sequence shown here is derived from an EMBL/GenBank/DDBJ whole genome shotgun (WGS) entry which is preliminary data.</text>
</comment>
<dbReference type="Proteomes" id="UP000019678">
    <property type="component" value="Unassembled WGS sequence"/>
</dbReference>